<dbReference type="Pfam" id="PF00072">
    <property type="entry name" value="Response_reg"/>
    <property type="match status" value="1"/>
</dbReference>
<reference evidence="3 4" key="1">
    <citation type="submission" date="2023-01" db="EMBL/GenBank/DDBJ databases">
        <title>Novel diversity within Roseofilum (Cyanobacteria; Desertifilaceae) from marine benthic mats with descriptions of four novel species.</title>
        <authorList>
            <person name="Wang Y."/>
            <person name="Berthold D.E."/>
            <person name="Hu J."/>
            <person name="Lefler F.W."/>
            <person name="Laughinghouse H.D. IV."/>
        </authorList>
    </citation>
    <scope>NUCLEOTIDE SEQUENCE [LARGE SCALE GENOMIC DNA]</scope>
    <source>
        <strain evidence="3 4">BLCC-M143</strain>
    </source>
</reference>
<proteinExistence type="predicted"/>
<dbReference type="InterPro" id="IPR052893">
    <property type="entry name" value="TCS_response_regulator"/>
</dbReference>
<dbReference type="InterPro" id="IPR001789">
    <property type="entry name" value="Sig_transdc_resp-reg_receiver"/>
</dbReference>
<gene>
    <name evidence="3" type="ORF">PMH09_04780</name>
</gene>
<evidence type="ECO:0000259" key="2">
    <source>
        <dbReference type="PROSITE" id="PS50110"/>
    </source>
</evidence>
<dbReference type="EMBL" id="JAQOSQ010000003">
    <property type="protein sequence ID" value="MDJ1182503.1"/>
    <property type="molecule type" value="Genomic_DNA"/>
</dbReference>
<dbReference type="CDD" id="cd17557">
    <property type="entry name" value="REC_Rcp-like"/>
    <property type="match status" value="1"/>
</dbReference>
<evidence type="ECO:0000313" key="4">
    <source>
        <dbReference type="Proteomes" id="UP001232992"/>
    </source>
</evidence>
<accession>A0ABT7BTJ4</accession>
<protein>
    <submittedName>
        <fullName evidence="3">Response regulator</fullName>
    </submittedName>
</protein>
<comment type="caution">
    <text evidence="3">The sequence shown here is derived from an EMBL/GenBank/DDBJ whole genome shotgun (WGS) entry which is preliminary data.</text>
</comment>
<feature type="domain" description="Response regulatory" evidence="2">
    <location>
        <begin position="9"/>
        <end position="134"/>
    </location>
</feature>
<dbReference type="SMART" id="SM00448">
    <property type="entry name" value="REC"/>
    <property type="match status" value="1"/>
</dbReference>
<organism evidence="3 4">
    <name type="scientific">Roseofilum casamattae BLCC-M143</name>
    <dbReference type="NCBI Taxonomy" id="3022442"/>
    <lineage>
        <taxon>Bacteria</taxon>
        <taxon>Bacillati</taxon>
        <taxon>Cyanobacteriota</taxon>
        <taxon>Cyanophyceae</taxon>
        <taxon>Desertifilales</taxon>
        <taxon>Desertifilaceae</taxon>
        <taxon>Roseofilum</taxon>
        <taxon>Roseofilum casamattae</taxon>
    </lineage>
</organism>
<dbReference type="RefSeq" id="WP_283757155.1">
    <property type="nucleotide sequence ID" value="NZ_JAQOSQ010000003.1"/>
</dbReference>
<dbReference type="Proteomes" id="UP001232992">
    <property type="component" value="Unassembled WGS sequence"/>
</dbReference>
<dbReference type="SUPFAM" id="SSF52172">
    <property type="entry name" value="CheY-like"/>
    <property type="match status" value="1"/>
</dbReference>
<dbReference type="PROSITE" id="PS50110">
    <property type="entry name" value="RESPONSE_REGULATORY"/>
    <property type="match status" value="1"/>
</dbReference>
<name>A0ABT7BTJ4_9CYAN</name>
<dbReference type="PANTHER" id="PTHR44520:SF2">
    <property type="entry name" value="RESPONSE REGULATOR RCP1"/>
    <property type="match status" value="1"/>
</dbReference>
<evidence type="ECO:0000313" key="3">
    <source>
        <dbReference type="EMBL" id="MDJ1182503.1"/>
    </source>
</evidence>
<evidence type="ECO:0000256" key="1">
    <source>
        <dbReference type="PROSITE-ProRule" id="PRU00169"/>
    </source>
</evidence>
<dbReference type="PANTHER" id="PTHR44520">
    <property type="entry name" value="RESPONSE REGULATOR RCP1-RELATED"/>
    <property type="match status" value="1"/>
</dbReference>
<keyword evidence="4" id="KW-1185">Reference proteome</keyword>
<sequence length="146" mass="16807">MTNSNSPTQILMVEDNFAHVRLIQEAFKNMAKSYQISSVDNGVDAIAYLRCEPPFSNASRPALVLLDLNLPRKNGREVLAEIKTDPHLKQIPVLILTTSKRPEDIRESYNLHANCYIHKSHNLKELFRMVDRIEQFWFETALLPMA</sequence>
<dbReference type="InterPro" id="IPR011006">
    <property type="entry name" value="CheY-like_superfamily"/>
</dbReference>
<feature type="modified residue" description="4-aspartylphosphate" evidence="1">
    <location>
        <position position="67"/>
    </location>
</feature>
<dbReference type="Gene3D" id="3.40.50.2300">
    <property type="match status" value="1"/>
</dbReference>
<keyword evidence="1" id="KW-0597">Phosphoprotein</keyword>